<keyword evidence="4" id="KW-1185">Reference proteome</keyword>
<keyword evidence="1" id="KW-0812">Transmembrane</keyword>
<protein>
    <recommendedName>
        <fullName evidence="2">Fatty acid desaturase domain-containing protein</fullName>
    </recommendedName>
</protein>
<evidence type="ECO:0000313" key="4">
    <source>
        <dbReference type="Proteomes" id="UP000766486"/>
    </source>
</evidence>
<evidence type="ECO:0000259" key="2">
    <source>
        <dbReference type="Pfam" id="PF00487"/>
    </source>
</evidence>
<keyword evidence="1" id="KW-0472">Membrane</keyword>
<feature type="transmembrane region" description="Helical" evidence="1">
    <location>
        <begin position="73"/>
        <end position="92"/>
    </location>
</feature>
<dbReference type="PANTHER" id="PTHR32100">
    <property type="entry name" value="OMEGA-6 FATTY ACID DESATURASE, CHLOROPLASTIC"/>
    <property type="match status" value="1"/>
</dbReference>
<organism evidence="3 4">
    <name type="scientific">Bionectria ochroleuca</name>
    <name type="common">Gliocladium roseum</name>
    <dbReference type="NCBI Taxonomy" id="29856"/>
    <lineage>
        <taxon>Eukaryota</taxon>
        <taxon>Fungi</taxon>
        <taxon>Dikarya</taxon>
        <taxon>Ascomycota</taxon>
        <taxon>Pezizomycotina</taxon>
        <taxon>Sordariomycetes</taxon>
        <taxon>Hypocreomycetidae</taxon>
        <taxon>Hypocreales</taxon>
        <taxon>Bionectriaceae</taxon>
        <taxon>Clonostachys</taxon>
    </lineage>
</organism>
<keyword evidence="1" id="KW-1133">Transmembrane helix</keyword>
<feature type="domain" description="Fatty acid desaturase" evidence="2">
    <location>
        <begin position="104"/>
        <end position="376"/>
    </location>
</feature>
<feature type="transmembrane region" description="Helical" evidence="1">
    <location>
        <begin position="200"/>
        <end position="220"/>
    </location>
</feature>
<proteinExistence type="predicted"/>
<dbReference type="Proteomes" id="UP000766486">
    <property type="component" value="Unassembled WGS sequence"/>
</dbReference>
<sequence>MLRLSNPASGLTQGPFSEHGTGIMITVTKTKAGKKAQPSTTLVGEPQFPDINTIRNAIPKKCFESSALIGMAYLVRDLCMAVGLGYAAVTYIPTISDFYLRSFAWIVYGYVQGLICTGIWILGHECGHGAFSKYQTFNDVVGWFAHSILCVPYFSWKFSHHRHHRFTGHMDKDMAFAPRTKADYLERILSKFDFLEDTPIYHIVCLFFHQTMGWTFYLIFNISAGRNSMQYKASLGRRSHFDPWSGVFRPSEAPYIIISDIGLGLTLYSLYRLSFFVGVQNTVLLYAQTWFWVHHWLIAITYLHHTDKDVPHYDAEHWTFVKGAVATVDREFGFVGRHLFHGIIEYHVVHHLFPRIPFYYAEEATEAIKPVLGDLYHRDERSFLGQLWDNFSNLKYVEPDEAVPGAMKWVTRA</sequence>
<name>A0ABY6V048_BIOOC</name>
<dbReference type="InterPro" id="IPR012171">
    <property type="entry name" value="Fatty_acid_desaturase"/>
</dbReference>
<evidence type="ECO:0000256" key="1">
    <source>
        <dbReference type="SAM" id="Phobius"/>
    </source>
</evidence>
<reference evidence="3 4" key="1">
    <citation type="submission" date="2019-06" db="EMBL/GenBank/DDBJ databases">
        <authorList>
            <person name="Broberg M."/>
        </authorList>
    </citation>
    <scope>NUCLEOTIDE SEQUENCE [LARGE SCALE GENOMIC DNA]</scope>
</reference>
<dbReference type="Pfam" id="PF00487">
    <property type="entry name" value="FA_desaturase"/>
    <property type="match status" value="1"/>
</dbReference>
<accession>A0ABY6V048</accession>
<dbReference type="CDD" id="cd03507">
    <property type="entry name" value="Delta12-FADS-like"/>
    <property type="match status" value="1"/>
</dbReference>
<feature type="transmembrane region" description="Helical" evidence="1">
    <location>
        <begin position="98"/>
        <end position="122"/>
    </location>
</feature>
<dbReference type="InterPro" id="IPR005804">
    <property type="entry name" value="FA_desaturase_dom"/>
</dbReference>
<evidence type="ECO:0000313" key="3">
    <source>
        <dbReference type="EMBL" id="VUC35596.1"/>
    </source>
</evidence>
<dbReference type="EMBL" id="CABFNS010000915">
    <property type="protein sequence ID" value="VUC35596.1"/>
    <property type="molecule type" value="Genomic_DNA"/>
</dbReference>
<gene>
    <name evidence="3" type="ORF">CLO192961_LOCUS422000</name>
</gene>
<comment type="caution">
    <text evidence="3">The sequence shown here is derived from an EMBL/GenBank/DDBJ whole genome shotgun (WGS) entry which is preliminary data.</text>
</comment>